<keyword evidence="3" id="KW-0560">Oxidoreductase</keyword>
<evidence type="ECO:0000313" key="7">
    <source>
        <dbReference type="EMBL" id="KAF2195125.1"/>
    </source>
</evidence>
<evidence type="ECO:0000256" key="5">
    <source>
        <dbReference type="ARBA" id="ARBA00023033"/>
    </source>
</evidence>
<dbReference type="GO" id="GO:0004497">
    <property type="term" value="F:monooxygenase activity"/>
    <property type="evidence" value="ECO:0007669"/>
    <property type="project" value="UniProtKB-KW"/>
</dbReference>
<accession>A0A6A6EV94</accession>
<dbReference type="SUPFAM" id="SSF48264">
    <property type="entry name" value="Cytochrome P450"/>
    <property type="match status" value="1"/>
</dbReference>
<dbReference type="PRINTS" id="PR00385">
    <property type="entry name" value="P450"/>
</dbReference>
<dbReference type="InterPro" id="IPR036396">
    <property type="entry name" value="Cyt_P450_sf"/>
</dbReference>
<dbReference type="EMBL" id="ML994610">
    <property type="protein sequence ID" value="KAF2195125.1"/>
    <property type="molecule type" value="Genomic_DNA"/>
</dbReference>
<dbReference type="PANTHER" id="PTHR46300:SF2">
    <property type="entry name" value="CYTOCHROME P450 MONOOXYGENASE ALNH-RELATED"/>
    <property type="match status" value="1"/>
</dbReference>
<keyword evidence="5" id="KW-0503">Monooxygenase</keyword>
<dbReference type="PRINTS" id="PR00463">
    <property type="entry name" value="EP450I"/>
</dbReference>
<evidence type="ECO:0000256" key="4">
    <source>
        <dbReference type="ARBA" id="ARBA00023004"/>
    </source>
</evidence>
<proteinExistence type="inferred from homology"/>
<dbReference type="Pfam" id="PF00067">
    <property type="entry name" value="p450"/>
    <property type="match status" value="2"/>
</dbReference>
<dbReference type="Gene3D" id="1.10.630.10">
    <property type="entry name" value="Cytochrome P450"/>
    <property type="match status" value="1"/>
</dbReference>
<evidence type="ECO:0000256" key="3">
    <source>
        <dbReference type="ARBA" id="ARBA00023002"/>
    </source>
</evidence>
<keyword evidence="8" id="KW-1185">Reference proteome</keyword>
<feature type="binding site" description="axial binding residue" evidence="6">
    <location>
        <position position="458"/>
    </location>
    <ligand>
        <name>heme</name>
        <dbReference type="ChEBI" id="CHEBI:30413"/>
    </ligand>
    <ligandPart>
        <name>Fe</name>
        <dbReference type="ChEBI" id="CHEBI:18248"/>
    </ligandPart>
</feature>
<dbReference type="GO" id="GO:0005506">
    <property type="term" value="F:iron ion binding"/>
    <property type="evidence" value="ECO:0007669"/>
    <property type="project" value="InterPro"/>
</dbReference>
<evidence type="ECO:0000256" key="2">
    <source>
        <dbReference type="ARBA" id="ARBA00022723"/>
    </source>
</evidence>
<organism evidence="7 8">
    <name type="scientific">Zopfia rhizophila CBS 207.26</name>
    <dbReference type="NCBI Taxonomy" id="1314779"/>
    <lineage>
        <taxon>Eukaryota</taxon>
        <taxon>Fungi</taxon>
        <taxon>Dikarya</taxon>
        <taxon>Ascomycota</taxon>
        <taxon>Pezizomycotina</taxon>
        <taxon>Dothideomycetes</taxon>
        <taxon>Dothideomycetes incertae sedis</taxon>
        <taxon>Zopfiaceae</taxon>
        <taxon>Zopfia</taxon>
    </lineage>
</organism>
<keyword evidence="4 6" id="KW-0408">Iron</keyword>
<evidence type="ECO:0000256" key="1">
    <source>
        <dbReference type="ARBA" id="ARBA00010617"/>
    </source>
</evidence>
<evidence type="ECO:0000256" key="6">
    <source>
        <dbReference type="PIRSR" id="PIRSR602401-1"/>
    </source>
</evidence>
<dbReference type="InterPro" id="IPR001128">
    <property type="entry name" value="Cyt_P450"/>
</dbReference>
<dbReference type="InterPro" id="IPR050364">
    <property type="entry name" value="Cytochrome_P450_fung"/>
</dbReference>
<dbReference type="GO" id="GO:0020037">
    <property type="term" value="F:heme binding"/>
    <property type="evidence" value="ECO:0007669"/>
    <property type="project" value="InterPro"/>
</dbReference>
<comment type="similarity">
    <text evidence="1">Belongs to the cytochrome P450 family.</text>
</comment>
<comment type="cofactor">
    <cofactor evidence="6">
        <name>heme</name>
        <dbReference type="ChEBI" id="CHEBI:30413"/>
    </cofactor>
</comment>
<sequence>MSTTAIILIILISLTLYRFRNLGSRPKSYPPGPPTLPVIGNLHQMPKQRPHLQFKKWAEEYGPIYSLILGTKVMIVLNSDVAIKDLLDKRSGIYSSRPELYLGQVVSGGLRMLLMVCLPGMNIWRGLMMKVIDMIQEYGETWRMIRRTVHNQLNIRAAKSYIPYQDLENRQMLLGFLERPERWQDHLRRYTNSLTTQMVFGFRTTDLDDPKLHQLFNGFAHFSEIINSPTAAVIDVFPFLKYIPDALLPSKKRARQLHEREAELYVGHWLNVKKDIQNKTAKPCICVDLVQSQSTEGFSDKLAAYISGSLLEAGSDTTNATLVGFVQAMLCFPDVQKKAQEELDGVCGNRFPTMEDEKEMQYIRGCVKESMRWMPTAILGVPHAVIKDDEYMGYRIPKGAGVMWNVWAIHNDEKRFYNPREFDPDRYKTDFQSAAEAALNSDPAQRDHFLFGAGRRVCQGMHIAERSLFLAISRLLWAFEFHKPVNEKGEEITPDPEDLTEGLLVVPRSFPIKVVVRSEERADVVRKEWERIGGLLDEGGQWRKVPEGMVWKEYVPL</sequence>
<keyword evidence="6" id="KW-0349">Heme</keyword>
<keyword evidence="2 6" id="KW-0479">Metal-binding</keyword>
<dbReference type="AlphaFoldDB" id="A0A6A6EV94"/>
<dbReference type="PANTHER" id="PTHR46300">
    <property type="entry name" value="P450, PUTATIVE (EUROFUNG)-RELATED-RELATED"/>
    <property type="match status" value="1"/>
</dbReference>
<dbReference type="Proteomes" id="UP000800200">
    <property type="component" value="Unassembled WGS sequence"/>
</dbReference>
<gene>
    <name evidence="7" type="ORF">K469DRAFT_681480</name>
</gene>
<dbReference type="OrthoDB" id="1055148at2759"/>
<dbReference type="CDD" id="cd11065">
    <property type="entry name" value="CYP64-like"/>
    <property type="match status" value="1"/>
</dbReference>
<evidence type="ECO:0000313" key="8">
    <source>
        <dbReference type="Proteomes" id="UP000800200"/>
    </source>
</evidence>
<dbReference type="InterPro" id="IPR002401">
    <property type="entry name" value="Cyt_P450_E_grp-I"/>
</dbReference>
<dbReference type="GO" id="GO:0016705">
    <property type="term" value="F:oxidoreductase activity, acting on paired donors, with incorporation or reduction of molecular oxygen"/>
    <property type="evidence" value="ECO:0007669"/>
    <property type="project" value="InterPro"/>
</dbReference>
<name>A0A6A6EV94_9PEZI</name>
<protein>
    <submittedName>
        <fullName evidence="7">Cytochrome P450</fullName>
    </submittedName>
</protein>
<reference evidence="7" key="1">
    <citation type="journal article" date="2020" name="Stud. Mycol.">
        <title>101 Dothideomycetes genomes: a test case for predicting lifestyles and emergence of pathogens.</title>
        <authorList>
            <person name="Haridas S."/>
            <person name="Albert R."/>
            <person name="Binder M."/>
            <person name="Bloem J."/>
            <person name="Labutti K."/>
            <person name="Salamov A."/>
            <person name="Andreopoulos B."/>
            <person name="Baker S."/>
            <person name="Barry K."/>
            <person name="Bills G."/>
            <person name="Bluhm B."/>
            <person name="Cannon C."/>
            <person name="Castanera R."/>
            <person name="Culley D."/>
            <person name="Daum C."/>
            <person name="Ezra D."/>
            <person name="Gonzalez J."/>
            <person name="Henrissat B."/>
            <person name="Kuo A."/>
            <person name="Liang C."/>
            <person name="Lipzen A."/>
            <person name="Lutzoni F."/>
            <person name="Magnuson J."/>
            <person name="Mondo S."/>
            <person name="Nolan M."/>
            <person name="Ohm R."/>
            <person name="Pangilinan J."/>
            <person name="Park H.-J."/>
            <person name="Ramirez L."/>
            <person name="Alfaro M."/>
            <person name="Sun H."/>
            <person name="Tritt A."/>
            <person name="Yoshinaga Y."/>
            <person name="Zwiers L.-H."/>
            <person name="Turgeon B."/>
            <person name="Goodwin S."/>
            <person name="Spatafora J."/>
            <person name="Crous P."/>
            <person name="Grigoriev I."/>
        </authorList>
    </citation>
    <scope>NUCLEOTIDE SEQUENCE</scope>
    <source>
        <strain evidence="7">CBS 207.26</strain>
    </source>
</reference>